<proteinExistence type="predicted"/>
<dbReference type="PANTHER" id="PTHR14659">
    <property type="entry name" value="ALPHA- AND GAMMA-ADAPTIN-BINDING PROTEIN P34"/>
    <property type="match status" value="1"/>
</dbReference>
<dbReference type="OrthoDB" id="10261384at2759"/>
<reference evidence="2" key="1">
    <citation type="submission" date="2022-07" db="EMBL/GenBank/DDBJ databases">
        <title>Phylogenomic reconstructions and comparative analyses of Kickxellomycotina fungi.</title>
        <authorList>
            <person name="Reynolds N.K."/>
            <person name="Stajich J.E."/>
            <person name="Barry K."/>
            <person name="Grigoriev I.V."/>
            <person name="Crous P."/>
            <person name="Smith M.E."/>
        </authorList>
    </citation>
    <scope>NUCLEOTIDE SEQUENCE</scope>
    <source>
        <strain evidence="2">RSA 1196</strain>
    </source>
</reference>
<evidence type="ECO:0000313" key="2">
    <source>
        <dbReference type="EMBL" id="KAJ1966022.1"/>
    </source>
</evidence>
<feature type="region of interest" description="Disordered" evidence="1">
    <location>
        <begin position="128"/>
        <end position="148"/>
    </location>
</feature>
<evidence type="ECO:0000313" key="3">
    <source>
        <dbReference type="Proteomes" id="UP001150925"/>
    </source>
</evidence>
<organism evidence="2 3">
    <name type="scientific">Dispira parvispora</name>
    <dbReference type="NCBI Taxonomy" id="1520584"/>
    <lineage>
        <taxon>Eukaryota</taxon>
        <taxon>Fungi</taxon>
        <taxon>Fungi incertae sedis</taxon>
        <taxon>Zoopagomycota</taxon>
        <taxon>Kickxellomycotina</taxon>
        <taxon>Dimargaritomycetes</taxon>
        <taxon>Dimargaritales</taxon>
        <taxon>Dimargaritaceae</taxon>
        <taxon>Dispira</taxon>
    </lineage>
</organism>
<dbReference type="PANTHER" id="PTHR14659:SF1">
    <property type="entry name" value="ALPHA- AND GAMMA-ADAPTIN-BINDING PROTEIN P34"/>
    <property type="match status" value="1"/>
</dbReference>
<evidence type="ECO:0000256" key="1">
    <source>
        <dbReference type="SAM" id="MobiDB-lite"/>
    </source>
</evidence>
<feature type="non-terminal residue" evidence="2">
    <location>
        <position position="308"/>
    </location>
</feature>
<gene>
    <name evidence="2" type="ORF">IWQ62_002527</name>
</gene>
<dbReference type="EMBL" id="JANBPY010000547">
    <property type="protein sequence ID" value="KAJ1966022.1"/>
    <property type="molecule type" value="Genomic_DNA"/>
</dbReference>
<dbReference type="InterPro" id="IPR019341">
    <property type="entry name" value="Alpha/Gamma-adaptin-bd_p34"/>
</dbReference>
<name>A0A9W8AQ77_9FUNG</name>
<dbReference type="Proteomes" id="UP001150925">
    <property type="component" value="Unassembled WGS sequence"/>
</dbReference>
<keyword evidence="3" id="KW-1185">Reference proteome</keyword>
<dbReference type="Gene3D" id="3.40.50.11960">
    <property type="match status" value="1"/>
</dbReference>
<accession>A0A9W8AQ77</accession>
<protein>
    <submittedName>
        <fullName evidence="2">Uncharacterized protein</fullName>
    </submittedName>
</protein>
<comment type="caution">
    <text evidence="2">The sequence shown here is derived from an EMBL/GenBank/DDBJ whole genome shotgun (WGS) entry which is preliminary data.</text>
</comment>
<dbReference type="Pfam" id="PF10199">
    <property type="entry name" value="Adaptin_binding"/>
    <property type="match status" value="1"/>
</dbReference>
<dbReference type="AlphaFoldDB" id="A0A9W8AQ77"/>
<sequence>TKYYTANVEFWIDKVPLPGQSTADSKSPTLSASDIVGEFGQVADVIDALVYVFDVTRPDTFEGIHAWATFVETHDIAIALCVGCVGSLKETKTVQSTGTTTNGAKQGAVTVTTGPEDDFGTFASHHAFTEESEAPPRTPPSNNGGDDAKFEDWCVEHGFEYIRVEADGHRTVSPGADTMGVARVVEALQSHMWQGMTPKSRSGGSIPARAEPFTQSEAPALLAGVPQENERFEPHGNAEQTGVPGGISHPELTDVNAAFRAFANDHDGLDELVAQIRYWRELGQSMTDDERHKLAADISQSFLDHTTM</sequence>